<evidence type="ECO:0000313" key="2">
    <source>
        <dbReference type="EMBL" id="TFH76061.1"/>
    </source>
</evidence>
<sequence>MKKIYMTPETTGVAIKTESFLLTLSSGSVKPEAPDSGLGDGGTIEGGGNGDSQSPAKLHSTNVWEAWEKY</sequence>
<dbReference type="GeneID" id="302996610"/>
<protein>
    <submittedName>
        <fullName evidence="2">Uncharacterized protein</fullName>
    </submittedName>
</protein>
<name>A0A4Y8V5W1_9BACT</name>
<accession>A0A4Y8V5W1</accession>
<dbReference type="RefSeq" id="WP_134844458.1">
    <property type="nucleotide sequence ID" value="NZ_DAWDDY010000001.1"/>
</dbReference>
<dbReference type="EMBL" id="SGVY01000061">
    <property type="protein sequence ID" value="TFH76061.1"/>
    <property type="molecule type" value="Genomic_DNA"/>
</dbReference>
<gene>
    <name evidence="2" type="ORF">EXN75_15215</name>
</gene>
<evidence type="ECO:0000256" key="1">
    <source>
        <dbReference type="SAM" id="MobiDB-lite"/>
    </source>
</evidence>
<evidence type="ECO:0000313" key="3">
    <source>
        <dbReference type="Proteomes" id="UP000297872"/>
    </source>
</evidence>
<keyword evidence="3" id="KW-1185">Reference proteome</keyword>
<reference evidence="2 3" key="1">
    <citation type="submission" date="2019-02" db="EMBL/GenBank/DDBJ databases">
        <title>Draft Genome Sequence of the Prevotella sp. BCRC 81118, Isolated from Human Feces.</title>
        <authorList>
            <person name="Huang C.-H."/>
        </authorList>
    </citation>
    <scope>NUCLEOTIDE SEQUENCE [LARGE SCALE GENOMIC DNA]</scope>
    <source>
        <strain evidence="2 3">BCRC 81118</strain>
    </source>
</reference>
<proteinExistence type="predicted"/>
<feature type="compositionally biased region" description="Gly residues" evidence="1">
    <location>
        <begin position="38"/>
        <end position="50"/>
    </location>
</feature>
<dbReference type="AlphaFoldDB" id="A0A4Y8V5W1"/>
<feature type="region of interest" description="Disordered" evidence="1">
    <location>
        <begin position="27"/>
        <end position="59"/>
    </location>
</feature>
<comment type="caution">
    <text evidence="2">The sequence shown here is derived from an EMBL/GenBank/DDBJ whole genome shotgun (WGS) entry which is preliminary data.</text>
</comment>
<organism evidence="2 3">
    <name type="scientific">Segatella hominis</name>
    <dbReference type="NCBI Taxonomy" id="2518605"/>
    <lineage>
        <taxon>Bacteria</taxon>
        <taxon>Pseudomonadati</taxon>
        <taxon>Bacteroidota</taxon>
        <taxon>Bacteroidia</taxon>
        <taxon>Bacteroidales</taxon>
        <taxon>Prevotellaceae</taxon>
        <taxon>Segatella</taxon>
    </lineage>
</organism>
<dbReference type="Proteomes" id="UP000297872">
    <property type="component" value="Unassembled WGS sequence"/>
</dbReference>